<dbReference type="OrthoDB" id="3508621at2759"/>
<name>A0A8H4QM49_9HELO</name>
<reference evidence="2 3" key="1">
    <citation type="submission" date="2020-03" db="EMBL/GenBank/DDBJ databases">
        <title>Draft Genome Sequence of Cudoniella acicularis.</title>
        <authorList>
            <person name="Buettner E."/>
            <person name="Kellner H."/>
        </authorList>
    </citation>
    <scope>NUCLEOTIDE SEQUENCE [LARGE SCALE GENOMIC DNA]</scope>
    <source>
        <strain evidence="2 3">DSM 108380</strain>
    </source>
</reference>
<dbReference type="EMBL" id="JAAMPI010002427">
    <property type="protein sequence ID" value="KAF4613419.1"/>
    <property type="molecule type" value="Genomic_DNA"/>
</dbReference>
<feature type="region of interest" description="Disordered" evidence="1">
    <location>
        <begin position="145"/>
        <end position="214"/>
    </location>
</feature>
<feature type="compositionally biased region" description="Polar residues" evidence="1">
    <location>
        <begin position="191"/>
        <end position="206"/>
    </location>
</feature>
<sequence>MARLALTYLASTFSKTRVAIATTMFNISTVQAFKDSFPTWPQDSLAFRTDPLGPGSSWDKRELGTFQILRRAPNQELPVFLEAYSIAAAKWVENSQDIRSALMLLTRNWRSLTHHELASFAGNFTSFFTLLAQVLETPVSADPRRELRSQNVESSGYPADSAITSSPPLPPSLPSQPSSPVQPPSKKVRQYRSSDSYIPSDQSDQSSHNHRTKSEMTTNACVYELLRCVTELLRGESKPRVYLEWSITHDTFIVEAGKLSYSTTNDGSLVHKAHREGYWQRASKISYCSIEAKSWHDVDEKPFKARAQEAAHLVGMYSQYDRTGNILQDDIILLLVSAAQNVFSLVFGKFPAQYARYLSDGYQSDDGMFVEIDECGMFELQEPSDLTRVFTLIVALHLWL</sequence>
<dbReference type="Proteomes" id="UP000566819">
    <property type="component" value="Unassembled WGS sequence"/>
</dbReference>
<evidence type="ECO:0000313" key="3">
    <source>
        <dbReference type="Proteomes" id="UP000566819"/>
    </source>
</evidence>
<dbReference type="AlphaFoldDB" id="A0A8H4QM49"/>
<comment type="caution">
    <text evidence="2">The sequence shown here is derived from an EMBL/GenBank/DDBJ whole genome shotgun (WGS) entry which is preliminary data.</text>
</comment>
<proteinExistence type="predicted"/>
<evidence type="ECO:0000256" key="1">
    <source>
        <dbReference type="SAM" id="MobiDB-lite"/>
    </source>
</evidence>
<gene>
    <name evidence="2" type="ORF">G7Y89_g15467</name>
</gene>
<protein>
    <submittedName>
        <fullName evidence="2">Uncharacterized protein</fullName>
    </submittedName>
</protein>
<keyword evidence="3" id="KW-1185">Reference proteome</keyword>
<evidence type="ECO:0000313" key="2">
    <source>
        <dbReference type="EMBL" id="KAF4613419.1"/>
    </source>
</evidence>
<organism evidence="2 3">
    <name type="scientific">Cudoniella acicularis</name>
    <dbReference type="NCBI Taxonomy" id="354080"/>
    <lineage>
        <taxon>Eukaryota</taxon>
        <taxon>Fungi</taxon>
        <taxon>Dikarya</taxon>
        <taxon>Ascomycota</taxon>
        <taxon>Pezizomycotina</taxon>
        <taxon>Leotiomycetes</taxon>
        <taxon>Helotiales</taxon>
        <taxon>Tricladiaceae</taxon>
        <taxon>Cudoniella</taxon>
    </lineage>
</organism>
<accession>A0A8H4QM49</accession>